<evidence type="ECO:0000259" key="7">
    <source>
        <dbReference type="PROSITE" id="PS50835"/>
    </source>
</evidence>
<organism evidence="8 9">
    <name type="scientific">Menidia menidia</name>
    <name type="common">Atlantic silverside</name>
    <dbReference type="NCBI Taxonomy" id="238744"/>
    <lineage>
        <taxon>Eukaryota</taxon>
        <taxon>Metazoa</taxon>
        <taxon>Chordata</taxon>
        <taxon>Craniata</taxon>
        <taxon>Vertebrata</taxon>
        <taxon>Euteleostomi</taxon>
        <taxon>Actinopterygii</taxon>
        <taxon>Neopterygii</taxon>
        <taxon>Teleostei</taxon>
        <taxon>Neoteleostei</taxon>
        <taxon>Acanthomorphata</taxon>
        <taxon>Ovalentaria</taxon>
        <taxon>Atherinomorphae</taxon>
        <taxon>Atheriniformes</taxon>
        <taxon>Atherinopsidae</taxon>
        <taxon>Menidiinae</taxon>
        <taxon>Menidia</taxon>
    </lineage>
</organism>
<dbReference type="InterPro" id="IPR003599">
    <property type="entry name" value="Ig_sub"/>
</dbReference>
<gene>
    <name evidence="8" type="ORF">MMEN_LOCUS5568</name>
</gene>
<evidence type="ECO:0000256" key="4">
    <source>
        <dbReference type="ARBA" id="ARBA00023319"/>
    </source>
</evidence>
<keyword evidence="5" id="KW-0812">Transmembrane</keyword>
<feature type="chain" id="PRO_5035760296" evidence="6">
    <location>
        <begin position="27"/>
        <end position="226"/>
    </location>
</feature>
<feature type="domain" description="Ig-like" evidence="7">
    <location>
        <begin position="133"/>
        <end position="171"/>
    </location>
</feature>
<dbReference type="Pfam" id="PF07679">
    <property type="entry name" value="I-set"/>
    <property type="match status" value="1"/>
</dbReference>
<dbReference type="AlphaFoldDB" id="A0A8S4APP1"/>
<dbReference type="PANTHER" id="PTHR12231">
    <property type="entry name" value="CTX-RELATED TYPE I TRANSMEMBRANE PROTEIN"/>
    <property type="match status" value="1"/>
</dbReference>
<dbReference type="InterPro" id="IPR003598">
    <property type="entry name" value="Ig_sub2"/>
</dbReference>
<dbReference type="InterPro" id="IPR013098">
    <property type="entry name" value="Ig_I-set"/>
</dbReference>
<dbReference type="Proteomes" id="UP000677803">
    <property type="component" value="Unassembled WGS sequence"/>
</dbReference>
<dbReference type="EMBL" id="CAJRST010004446">
    <property type="protein sequence ID" value="CAG5878998.1"/>
    <property type="molecule type" value="Genomic_DNA"/>
</dbReference>
<dbReference type="InterPro" id="IPR051170">
    <property type="entry name" value="Neural/epithelial_adhesion"/>
</dbReference>
<evidence type="ECO:0000256" key="6">
    <source>
        <dbReference type="SAM" id="SignalP"/>
    </source>
</evidence>
<proteinExistence type="predicted"/>
<dbReference type="InterPro" id="IPR007110">
    <property type="entry name" value="Ig-like_dom"/>
</dbReference>
<feature type="signal peptide" evidence="6">
    <location>
        <begin position="1"/>
        <end position="26"/>
    </location>
</feature>
<evidence type="ECO:0000256" key="3">
    <source>
        <dbReference type="ARBA" id="ARBA00023157"/>
    </source>
</evidence>
<protein>
    <submittedName>
        <fullName evidence="8">(Atlantic silverside) hypothetical protein</fullName>
    </submittedName>
</protein>
<dbReference type="OrthoDB" id="428111at2759"/>
<dbReference type="SMART" id="SM00408">
    <property type="entry name" value="IGc2"/>
    <property type="match status" value="2"/>
</dbReference>
<feature type="transmembrane region" description="Helical" evidence="5">
    <location>
        <begin position="192"/>
        <end position="215"/>
    </location>
</feature>
<dbReference type="SMART" id="SM00409">
    <property type="entry name" value="IG"/>
    <property type="match status" value="2"/>
</dbReference>
<keyword evidence="5" id="KW-1133">Transmembrane helix</keyword>
<keyword evidence="5" id="KW-0472">Membrane</keyword>
<dbReference type="InterPro" id="IPR013783">
    <property type="entry name" value="Ig-like_fold"/>
</dbReference>
<evidence type="ECO:0000256" key="5">
    <source>
        <dbReference type="SAM" id="Phobius"/>
    </source>
</evidence>
<evidence type="ECO:0000256" key="2">
    <source>
        <dbReference type="ARBA" id="ARBA00022737"/>
    </source>
</evidence>
<feature type="domain" description="Ig-like" evidence="7">
    <location>
        <begin position="31"/>
        <end position="125"/>
    </location>
</feature>
<dbReference type="Pfam" id="PF13927">
    <property type="entry name" value="Ig_3"/>
    <property type="match status" value="1"/>
</dbReference>
<dbReference type="PANTHER" id="PTHR12231:SF246">
    <property type="entry name" value="ROUNDABOUT 1, ISOFORM A-RELATED"/>
    <property type="match status" value="1"/>
</dbReference>
<dbReference type="FunFam" id="2.60.40.10:FF:000026">
    <property type="entry name" value="roundabout homolog 2 isoform X1"/>
    <property type="match status" value="1"/>
</dbReference>
<dbReference type="InterPro" id="IPR036179">
    <property type="entry name" value="Ig-like_dom_sf"/>
</dbReference>
<sequence>MMVKWEIIRKFILIFGLTLIGSRAQAEEWPPRIVHHPSDVVVRVGSPATLSCRADGAPKPSIGWLRNGQPLETAQGDGQLTPMVLSEGSLFFLSVGGGRRGQSHEGVYACVARNGVGVATSRNASLFIAGLQDEFSVQPADVEVAEGQAAVLNCGPPAGHPEPNVSWKKDGVPINSSDHHYTVVDSLFIARFVLLAAAAAVFLLALFMLLPFHFLEPVHAKALRAP</sequence>
<keyword evidence="3" id="KW-1015">Disulfide bond</keyword>
<reference evidence="8" key="1">
    <citation type="submission" date="2021-05" db="EMBL/GenBank/DDBJ databases">
        <authorList>
            <person name="Tigano A."/>
        </authorList>
    </citation>
    <scope>NUCLEOTIDE SEQUENCE</scope>
</reference>
<evidence type="ECO:0000313" key="8">
    <source>
        <dbReference type="EMBL" id="CAG5878998.1"/>
    </source>
</evidence>
<dbReference type="Gene3D" id="2.60.40.10">
    <property type="entry name" value="Immunoglobulins"/>
    <property type="match status" value="2"/>
</dbReference>
<keyword evidence="1 6" id="KW-0732">Signal</keyword>
<keyword evidence="9" id="KW-1185">Reference proteome</keyword>
<dbReference type="PROSITE" id="PS50835">
    <property type="entry name" value="IG_LIKE"/>
    <property type="match status" value="2"/>
</dbReference>
<name>A0A8S4APP1_9TELE</name>
<evidence type="ECO:0000256" key="1">
    <source>
        <dbReference type="ARBA" id="ARBA00022729"/>
    </source>
</evidence>
<keyword evidence="4" id="KW-0393">Immunoglobulin domain</keyword>
<accession>A0A8S4APP1</accession>
<dbReference type="SUPFAM" id="SSF48726">
    <property type="entry name" value="Immunoglobulin"/>
    <property type="match status" value="2"/>
</dbReference>
<evidence type="ECO:0000313" key="9">
    <source>
        <dbReference type="Proteomes" id="UP000677803"/>
    </source>
</evidence>
<keyword evidence="2" id="KW-0677">Repeat</keyword>
<comment type="caution">
    <text evidence="8">The sequence shown here is derived from an EMBL/GenBank/DDBJ whole genome shotgun (WGS) entry which is preliminary data.</text>
</comment>